<evidence type="ECO:0000313" key="1">
    <source>
        <dbReference type="EMBL" id="EET86086.1"/>
    </source>
</evidence>
<gene>
    <name evidence="1" type="ORF">CcarbDRAFT_3477</name>
</gene>
<dbReference type="Proteomes" id="UP000004198">
    <property type="component" value="Unassembled WGS sequence"/>
</dbReference>
<comment type="caution">
    <text evidence="1">The sequence shown here is derived from an EMBL/GenBank/DDBJ whole genome shotgun (WGS) entry which is preliminary data.</text>
</comment>
<dbReference type="EMBL" id="ACVI01000065">
    <property type="protein sequence ID" value="EET86086.1"/>
    <property type="molecule type" value="Genomic_DNA"/>
</dbReference>
<dbReference type="AlphaFoldDB" id="C6PXG0"/>
<accession>C6PXG0</accession>
<name>C6PXG0_9CLOT</name>
<keyword evidence="2" id="KW-1185">Reference proteome</keyword>
<reference evidence="1 2" key="1">
    <citation type="submission" date="2009-06" db="EMBL/GenBank/DDBJ databases">
        <title>The draft genome of Clostridium carboxidivorans P7.</title>
        <authorList>
            <consortium name="US DOE Joint Genome Institute (JGI-PGF)"/>
            <person name="Lucas S."/>
            <person name="Copeland A."/>
            <person name="Lapidus A."/>
            <person name="Glavina del Rio T."/>
            <person name="Tice H."/>
            <person name="Bruce D."/>
            <person name="Goodwin L."/>
            <person name="Pitluck S."/>
            <person name="Larimer F."/>
            <person name="Land M.L."/>
            <person name="Hauser L."/>
            <person name="Hemme C.L."/>
        </authorList>
    </citation>
    <scope>NUCLEOTIDE SEQUENCE [LARGE SCALE GENOMIC DNA]</scope>
    <source>
        <strain evidence="1 2">P7</strain>
    </source>
</reference>
<sequence>MKLNHKDGFKSMYEIVDKNIRRTKWIRKKLKFY</sequence>
<proteinExistence type="predicted"/>
<organism evidence="1 2">
    <name type="scientific">Clostridium carboxidivorans P7</name>
    <dbReference type="NCBI Taxonomy" id="536227"/>
    <lineage>
        <taxon>Bacteria</taxon>
        <taxon>Bacillati</taxon>
        <taxon>Bacillota</taxon>
        <taxon>Clostridia</taxon>
        <taxon>Eubacteriales</taxon>
        <taxon>Clostridiaceae</taxon>
        <taxon>Clostridium</taxon>
    </lineage>
</organism>
<evidence type="ECO:0000313" key="2">
    <source>
        <dbReference type="Proteomes" id="UP000004198"/>
    </source>
</evidence>
<protein>
    <submittedName>
        <fullName evidence="1">Uncharacterized protein</fullName>
    </submittedName>
</protein>